<dbReference type="PANTHER" id="PTHR36505:SF1">
    <property type="entry name" value="BLR1072 PROTEIN"/>
    <property type="match status" value="1"/>
</dbReference>
<evidence type="ECO:0000313" key="3">
    <source>
        <dbReference type="EMBL" id="CUX47371.1"/>
    </source>
</evidence>
<proteinExistence type="predicted"/>
<evidence type="ECO:0000313" key="4">
    <source>
        <dbReference type="Proteomes" id="UP000191987"/>
    </source>
</evidence>
<reference evidence="3 4" key="1">
    <citation type="submission" date="2016-01" db="EMBL/GenBank/DDBJ databases">
        <authorList>
            <person name="Oliw E.H."/>
        </authorList>
    </citation>
    <scope>NUCLEOTIDE SEQUENCE [LARGE SCALE GENOMIC DNA]</scope>
    <source>
        <strain evidence="3 4">Zutra 3-1</strain>
    </source>
</reference>
<dbReference type="AlphaFoldDB" id="A0A1S7R693"/>
<dbReference type="InterPro" id="IPR027275">
    <property type="entry name" value="PRC-brl_dom"/>
</dbReference>
<feature type="domain" description="PRC-barrel" evidence="2">
    <location>
        <begin position="93"/>
        <end position="169"/>
    </location>
</feature>
<organism evidence="3 4">
    <name type="scientific">Agrobacterium deltaense Zutra 3/1</name>
    <dbReference type="NCBI Taxonomy" id="1183427"/>
    <lineage>
        <taxon>Bacteria</taxon>
        <taxon>Pseudomonadati</taxon>
        <taxon>Pseudomonadota</taxon>
        <taxon>Alphaproteobacteria</taxon>
        <taxon>Hyphomicrobiales</taxon>
        <taxon>Rhizobiaceae</taxon>
        <taxon>Rhizobium/Agrobacterium group</taxon>
        <taxon>Agrobacterium</taxon>
    </lineage>
</organism>
<dbReference type="Gene3D" id="2.30.30.240">
    <property type="entry name" value="PRC-barrel domain"/>
    <property type="match status" value="1"/>
</dbReference>
<dbReference type="EMBL" id="FBWG01000030">
    <property type="protein sequence ID" value="CUX47371.1"/>
    <property type="molecule type" value="Genomic_DNA"/>
</dbReference>
<protein>
    <recommendedName>
        <fullName evidence="2">PRC-barrel domain-containing protein</fullName>
    </recommendedName>
</protein>
<sequence length="208" mass="21269">MKFIAAGQLRTMKGRYEMAKKLTILVTAALMGTTAFAPLAIAQGTTQPAPANPSTQTEPATPPATPMTPAAPSTNDSAATTTGGAYLTEQGETQVSANDYIGKSVYTAADESIGNVTNLIMEEDGGLVAAVIGVGGFLGIGAKDVAVPMDKVTMTRNAQDGTIRLTTTETAETLKAAPEFKTLEQKASEKNAATPAAPDSTTTSATKP</sequence>
<accession>A0A1S7R693</accession>
<feature type="region of interest" description="Disordered" evidence="1">
    <location>
        <begin position="181"/>
        <end position="208"/>
    </location>
</feature>
<evidence type="ECO:0000256" key="1">
    <source>
        <dbReference type="SAM" id="MobiDB-lite"/>
    </source>
</evidence>
<dbReference type="Pfam" id="PF05239">
    <property type="entry name" value="PRC"/>
    <property type="match status" value="1"/>
</dbReference>
<dbReference type="PANTHER" id="PTHR36505">
    <property type="entry name" value="BLR1072 PROTEIN"/>
    <property type="match status" value="1"/>
</dbReference>
<name>A0A1S7R693_9HYPH</name>
<feature type="compositionally biased region" description="Low complexity" evidence="1">
    <location>
        <begin position="192"/>
        <end position="208"/>
    </location>
</feature>
<dbReference type="SUPFAM" id="SSF50346">
    <property type="entry name" value="PRC-barrel domain"/>
    <property type="match status" value="1"/>
</dbReference>
<evidence type="ECO:0000259" key="2">
    <source>
        <dbReference type="Pfam" id="PF05239"/>
    </source>
</evidence>
<gene>
    <name evidence="3" type="ORF">AGR7C_Lc120217</name>
</gene>
<feature type="region of interest" description="Disordered" evidence="1">
    <location>
        <begin position="46"/>
        <end position="82"/>
    </location>
</feature>
<dbReference type="InterPro" id="IPR011033">
    <property type="entry name" value="PRC_barrel-like_sf"/>
</dbReference>
<dbReference type="Proteomes" id="UP000191987">
    <property type="component" value="Unassembled WGS sequence"/>
</dbReference>